<evidence type="ECO:0000259" key="19">
    <source>
        <dbReference type="Pfam" id="PF07227"/>
    </source>
</evidence>
<dbReference type="InterPro" id="IPR032881">
    <property type="entry name" value="Oberon-like_PHD"/>
</dbReference>
<evidence type="ECO:0000259" key="18">
    <source>
        <dbReference type="Pfam" id="PF00291"/>
    </source>
</evidence>
<evidence type="ECO:0000256" key="2">
    <source>
        <dbReference type="ARBA" id="ARBA00004123"/>
    </source>
</evidence>
<name>A0A4D6LV94_VIGUN</name>
<comment type="subcellular location">
    <subcellularLocation>
        <location evidence="2">Nucleus</location>
    </subcellularLocation>
</comment>
<dbReference type="FunFam" id="3.40.50.1100:FF:000067">
    <property type="entry name" value="Cysteine synthase"/>
    <property type="match status" value="1"/>
</dbReference>
<dbReference type="GO" id="GO:0005634">
    <property type="term" value="C:nucleus"/>
    <property type="evidence" value="ECO:0007669"/>
    <property type="project" value="UniProtKB-SubCell"/>
</dbReference>
<dbReference type="Proteomes" id="UP000501690">
    <property type="component" value="Linkage Group LG4"/>
</dbReference>
<sequence>MAAERSGIAKDVTEPVIPEMSGEGYPYAPENWPEQGDVWGWRAGRRIAPAGTHFQDRYLYLPSRLVHMLKEEKENTGTGSGSGTFSKQHIFASKLAVERYVKKYFPEHDHNAFFASFSWKIPALSSANGNEAPIAAIPLQQIAQEHCDSDGEDVVKCKANNKKCSSLVLEEVEKYSPAMPCDICCSEPMFCRDCCCILCSKTVCTAYGGYSYIKCQVNAAGVGICGHVAHIECALRCLLAGKVGGSIGLDAGYHCRRCDGRTDMISHVNNLLQTCKTTDLDDEILKKILNLGACLLRGSEKPAAKELLRYIELTISKLKCGTNLEDIWKDDDSLIAHCTDNSSDVMQVTINEDRFEAKSGLESYNFLPRSLKLETEVDRVLQDFRKSQELEYKVVEETLRAQKTHLQNLYQQLDHEKNAWVGQISSASEVSPSAVVRERKKQIRREVVKFEIMKKVANGFDIMAAERSGIAKDVTELIGKTPLVYLNKLADGCVARVAAKLELMEPCSSVKDRIGYSMIADAEEKGLITPGQSVLIEPTSGNTGIGLAFMAAARGYKLIITMPASMSLERRTILLAFGAELVLTDPAKGMKGAVQKAEEILAKTPNAYILQQFENPANPKIHYETTGPEIWKGTDGKIDAFVSGIGTGGTITGTGKYLKEQNSNVKLIGVEPVESPVLSGGKPGPHKIQGIGAGFIPGVLDVNLLDEVVQISSDEAIETAKLLALKEGLFVGISSGAAAAAAIKIAKRPENDGKLIVAVFPSFGERYLSSVLFESVRREAENMTFET</sequence>
<dbReference type="AlphaFoldDB" id="A0A4D6LV94"/>
<evidence type="ECO:0000256" key="16">
    <source>
        <dbReference type="PIRSR" id="PIRSR605856-51"/>
    </source>
</evidence>
<dbReference type="SUPFAM" id="SSF53686">
    <property type="entry name" value="Tryptophan synthase beta subunit-like PLP-dependent enzymes"/>
    <property type="match status" value="1"/>
</dbReference>
<dbReference type="FunFam" id="3.40.50.1100:FF:000130">
    <property type="entry name" value="Cysteine synthase"/>
    <property type="match status" value="1"/>
</dbReference>
<accession>A0A4D6LV94</accession>
<keyword evidence="10" id="KW-0862">Zinc</keyword>
<evidence type="ECO:0000256" key="12">
    <source>
        <dbReference type="ARBA" id="ARBA00023192"/>
    </source>
</evidence>
<feature type="binding site" evidence="15">
    <location>
        <begin position="646"/>
        <end position="650"/>
    </location>
    <ligand>
        <name>pyridoxal 5'-phosphate</name>
        <dbReference type="ChEBI" id="CHEBI:597326"/>
    </ligand>
</feature>
<evidence type="ECO:0000256" key="3">
    <source>
        <dbReference type="ARBA" id="ARBA00004962"/>
    </source>
</evidence>
<feature type="binding site" evidence="15">
    <location>
        <position position="734"/>
    </location>
    <ligand>
        <name>pyridoxal 5'-phosphate</name>
        <dbReference type="ChEBI" id="CHEBI:597326"/>
    </ligand>
</feature>
<dbReference type="NCBIfam" id="TIGR01136">
    <property type="entry name" value="cysKM"/>
    <property type="match status" value="1"/>
</dbReference>
<dbReference type="InterPro" id="IPR005856">
    <property type="entry name" value="Cys_synth"/>
</dbReference>
<dbReference type="InterPro" id="IPR050214">
    <property type="entry name" value="Cys_Synth/Cystath_Beta-Synth"/>
</dbReference>
<keyword evidence="9" id="KW-0863">Zinc-finger</keyword>
<dbReference type="GO" id="GO:0008270">
    <property type="term" value="F:zinc ion binding"/>
    <property type="evidence" value="ECO:0007669"/>
    <property type="project" value="UniProtKB-KW"/>
</dbReference>
<reference evidence="22 23" key="1">
    <citation type="submission" date="2019-04" db="EMBL/GenBank/DDBJ databases">
        <title>An improved genome assembly and genetic linkage map for asparagus bean, Vigna unguiculata ssp. sesquipedialis.</title>
        <authorList>
            <person name="Xia Q."/>
            <person name="Zhang R."/>
            <person name="Dong Y."/>
        </authorList>
    </citation>
    <scope>NUCLEOTIDE SEQUENCE [LARGE SCALE GENOMIC DNA]</scope>
    <source>
        <tissue evidence="22">Leaf</tissue>
    </source>
</reference>
<evidence type="ECO:0000256" key="13">
    <source>
        <dbReference type="ARBA" id="ARBA00023242"/>
    </source>
</evidence>
<dbReference type="Pfam" id="PF07227">
    <property type="entry name" value="PHD_Oberon"/>
    <property type="match status" value="1"/>
</dbReference>
<dbReference type="Pfam" id="PF24590">
    <property type="entry name" value="DUF7615"/>
    <property type="match status" value="1"/>
</dbReference>
<evidence type="ECO:0000259" key="20">
    <source>
        <dbReference type="Pfam" id="PF23299"/>
    </source>
</evidence>
<comment type="catalytic activity">
    <reaction evidence="14 17">
        <text>O-acetyl-L-serine + hydrogen sulfide = L-cysteine + acetate</text>
        <dbReference type="Rhea" id="RHEA:14829"/>
        <dbReference type="ChEBI" id="CHEBI:29919"/>
        <dbReference type="ChEBI" id="CHEBI:30089"/>
        <dbReference type="ChEBI" id="CHEBI:35235"/>
        <dbReference type="ChEBI" id="CHEBI:58340"/>
        <dbReference type="EC" id="2.5.1.47"/>
    </reaction>
</comment>
<evidence type="ECO:0000256" key="5">
    <source>
        <dbReference type="ARBA" id="ARBA00012681"/>
    </source>
</evidence>
<dbReference type="GO" id="GO:0050017">
    <property type="term" value="F:L-3-cyanoalanine synthase activity"/>
    <property type="evidence" value="ECO:0007669"/>
    <property type="project" value="UniProtKB-ARBA"/>
</dbReference>
<dbReference type="NCBIfam" id="TIGR01139">
    <property type="entry name" value="cysK"/>
    <property type="match status" value="1"/>
</dbReference>
<evidence type="ECO:0000259" key="21">
    <source>
        <dbReference type="Pfam" id="PF24590"/>
    </source>
</evidence>
<feature type="domain" description="Oberon-like PHD finger" evidence="19">
    <location>
        <begin position="160"/>
        <end position="292"/>
    </location>
</feature>
<keyword evidence="11 15" id="KW-0663">Pyridoxal phosphate</keyword>
<evidence type="ECO:0000256" key="4">
    <source>
        <dbReference type="ARBA" id="ARBA00007103"/>
    </source>
</evidence>
<evidence type="ECO:0000256" key="10">
    <source>
        <dbReference type="ARBA" id="ARBA00022833"/>
    </source>
</evidence>
<dbReference type="InterPro" id="IPR055508">
    <property type="entry name" value="DUF7081"/>
</dbReference>
<evidence type="ECO:0000256" key="7">
    <source>
        <dbReference type="ARBA" id="ARBA00022679"/>
    </source>
</evidence>
<dbReference type="InterPro" id="IPR001926">
    <property type="entry name" value="TrpB-like_PALP"/>
</dbReference>
<keyword evidence="12 17" id="KW-0198">Cysteine biosynthesis</keyword>
<keyword evidence="13" id="KW-0539">Nucleus</keyword>
<evidence type="ECO:0000256" key="15">
    <source>
        <dbReference type="PIRSR" id="PIRSR605856-50"/>
    </source>
</evidence>
<evidence type="ECO:0000256" key="6">
    <source>
        <dbReference type="ARBA" id="ARBA00022605"/>
    </source>
</evidence>
<evidence type="ECO:0000256" key="1">
    <source>
        <dbReference type="ARBA" id="ARBA00001933"/>
    </source>
</evidence>
<gene>
    <name evidence="22" type="ORF">DEO72_LG4g2812</name>
</gene>
<evidence type="ECO:0000256" key="17">
    <source>
        <dbReference type="RuleBase" id="RU003985"/>
    </source>
</evidence>
<dbReference type="GO" id="GO:0005737">
    <property type="term" value="C:cytoplasm"/>
    <property type="evidence" value="ECO:0007669"/>
    <property type="project" value="UniProtKB-ARBA"/>
</dbReference>
<dbReference type="Pfam" id="PF00291">
    <property type="entry name" value="PALP"/>
    <property type="match status" value="1"/>
</dbReference>
<dbReference type="GO" id="GO:0004124">
    <property type="term" value="F:cysteine synthase activity"/>
    <property type="evidence" value="ECO:0007669"/>
    <property type="project" value="UniProtKB-UniRule"/>
</dbReference>
<dbReference type="InterPro" id="IPR056034">
    <property type="entry name" value="DUF7615"/>
</dbReference>
<evidence type="ECO:0000256" key="9">
    <source>
        <dbReference type="ARBA" id="ARBA00022771"/>
    </source>
</evidence>
<dbReference type="InterPro" id="IPR001216">
    <property type="entry name" value="P-phosphate_BS"/>
</dbReference>
<dbReference type="EC" id="2.5.1.47" evidence="5 17"/>
<comment type="similarity">
    <text evidence="4 17">Belongs to the cysteine synthase/cystathionine beta-synthase family.</text>
</comment>
<keyword evidence="7 17" id="KW-0808">Transferase</keyword>
<feature type="domain" description="Tryptophan synthase beta chain-like PALP" evidence="18">
    <location>
        <begin position="474"/>
        <end position="761"/>
    </location>
</feature>
<keyword evidence="8" id="KW-0479">Metal-binding</keyword>
<proteinExistence type="inferred from homology"/>
<keyword evidence="6 17" id="KW-0028">Amino-acid biosynthesis</keyword>
<dbReference type="PROSITE" id="PS00901">
    <property type="entry name" value="CYS_SYNTHASE"/>
    <property type="match status" value="1"/>
</dbReference>
<evidence type="ECO:0000313" key="22">
    <source>
        <dbReference type="EMBL" id="QCD91844.1"/>
    </source>
</evidence>
<evidence type="ECO:0000256" key="11">
    <source>
        <dbReference type="ARBA" id="ARBA00022898"/>
    </source>
</evidence>
<keyword evidence="23" id="KW-1185">Reference proteome</keyword>
<dbReference type="InterPro" id="IPR005859">
    <property type="entry name" value="CysK"/>
</dbReference>
<evidence type="ECO:0000313" key="23">
    <source>
        <dbReference type="Proteomes" id="UP000501690"/>
    </source>
</evidence>
<organism evidence="22 23">
    <name type="scientific">Vigna unguiculata</name>
    <name type="common">Cowpea</name>
    <dbReference type="NCBI Taxonomy" id="3917"/>
    <lineage>
        <taxon>Eukaryota</taxon>
        <taxon>Viridiplantae</taxon>
        <taxon>Streptophyta</taxon>
        <taxon>Embryophyta</taxon>
        <taxon>Tracheophyta</taxon>
        <taxon>Spermatophyta</taxon>
        <taxon>Magnoliopsida</taxon>
        <taxon>eudicotyledons</taxon>
        <taxon>Gunneridae</taxon>
        <taxon>Pentapetalae</taxon>
        <taxon>rosids</taxon>
        <taxon>fabids</taxon>
        <taxon>Fabales</taxon>
        <taxon>Fabaceae</taxon>
        <taxon>Papilionoideae</taxon>
        <taxon>50 kb inversion clade</taxon>
        <taxon>NPAAA clade</taxon>
        <taxon>indigoferoid/millettioid clade</taxon>
        <taxon>Phaseoleae</taxon>
        <taxon>Vigna</taxon>
    </lineage>
</organism>
<feature type="domain" description="DUF7615" evidence="21">
    <location>
        <begin position="369"/>
        <end position="460"/>
    </location>
</feature>
<dbReference type="Pfam" id="PF23299">
    <property type="entry name" value="DUF7081"/>
    <property type="match status" value="1"/>
</dbReference>
<protein>
    <recommendedName>
        <fullName evidence="5 17">Cysteine synthase</fullName>
        <ecNumber evidence="5 17">2.5.1.47</ecNumber>
    </recommendedName>
</protein>
<feature type="binding site" evidence="15">
    <location>
        <position position="542"/>
    </location>
    <ligand>
        <name>pyridoxal 5'-phosphate</name>
        <dbReference type="ChEBI" id="CHEBI:597326"/>
    </ligand>
</feature>
<dbReference type="InterPro" id="IPR036052">
    <property type="entry name" value="TrpB-like_PALP_sf"/>
</dbReference>
<evidence type="ECO:0000256" key="8">
    <source>
        <dbReference type="ARBA" id="ARBA00022723"/>
    </source>
</evidence>
<comment type="cofactor">
    <cofactor evidence="1 15 17">
        <name>pyridoxal 5'-phosphate</name>
        <dbReference type="ChEBI" id="CHEBI:597326"/>
    </cofactor>
</comment>
<feature type="modified residue" description="N6-(pyridoxal phosphate)lysine" evidence="16">
    <location>
        <position position="511"/>
    </location>
</feature>
<dbReference type="Gene3D" id="3.40.50.1100">
    <property type="match status" value="2"/>
</dbReference>
<evidence type="ECO:0000256" key="14">
    <source>
        <dbReference type="ARBA" id="ARBA00047931"/>
    </source>
</evidence>
<feature type="domain" description="DUF7081" evidence="20">
    <location>
        <begin position="15"/>
        <end position="123"/>
    </location>
</feature>
<dbReference type="CDD" id="cd01561">
    <property type="entry name" value="CBS_like"/>
    <property type="match status" value="1"/>
</dbReference>
<dbReference type="PANTHER" id="PTHR10314">
    <property type="entry name" value="CYSTATHIONINE BETA-SYNTHASE"/>
    <property type="match status" value="1"/>
</dbReference>
<dbReference type="GO" id="GO:0006535">
    <property type="term" value="P:cysteine biosynthetic process from serine"/>
    <property type="evidence" value="ECO:0007669"/>
    <property type="project" value="UniProtKB-UniRule"/>
</dbReference>
<dbReference type="EMBL" id="CP039348">
    <property type="protein sequence ID" value="QCD91844.1"/>
    <property type="molecule type" value="Genomic_DNA"/>
</dbReference>
<comment type="pathway">
    <text evidence="3">Amino-acid biosynthesis; L-cysteine biosynthesis; L-cysteine from L-serine: step 2/2.</text>
</comment>